<feature type="transmembrane region" description="Helical" evidence="6">
    <location>
        <begin position="70"/>
        <end position="90"/>
    </location>
</feature>
<dbReference type="KEGG" id="achi:CDG60_06265"/>
<reference evidence="10" key="1">
    <citation type="submission" date="2018-09" db="EMBL/GenBank/DDBJ databases">
        <title>The complete genome of Acinetobacter sp. strain WCHAc010005.</title>
        <authorList>
            <person name="Hu Y."/>
            <person name="Long H."/>
            <person name="Feng Y."/>
            <person name="Zong Z."/>
        </authorList>
    </citation>
    <scope>NUCLEOTIDE SEQUENCE [LARGE SCALE GENOMIC DNA]</scope>
    <source>
        <strain evidence="10">WCHAc010005</strain>
    </source>
</reference>
<keyword evidence="4 6" id="KW-1133">Transmembrane helix</keyword>
<dbReference type="PANTHER" id="PTHR32322:SF18">
    <property type="entry name" value="S-ADENOSYLMETHIONINE_S-ADENOSYLHOMOCYSTEINE TRANSPORTER"/>
    <property type="match status" value="1"/>
</dbReference>
<evidence type="ECO:0000313" key="11">
    <source>
        <dbReference type="Proteomes" id="UP001278188"/>
    </source>
</evidence>
<dbReference type="AlphaFoldDB" id="A0A3B7LUH9"/>
<keyword evidence="11" id="KW-1185">Reference proteome</keyword>
<evidence type="ECO:0000313" key="9">
    <source>
        <dbReference type="EMBL" id="MDV2467803.1"/>
    </source>
</evidence>
<organism evidence="8 10">
    <name type="scientific">Acinetobacter chinensis</name>
    <dbReference type="NCBI Taxonomy" id="2004650"/>
    <lineage>
        <taxon>Bacteria</taxon>
        <taxon>Pseudomonadati</taxon>
        <taxon>Pseudomonadota</taxon>
        <taxon>Gammaproteobacteria</taxon>
        <taxon>Moraxellales</taxon>
        <taxon>Moraxellaceae</taxon>
        <taxon>Acinetobacter</taxon>
    </lineage>
</organism>
<feature type="domain" description="EamA" evidence="7">
    <location>
        <begin position="7"/>
        <end position="137"/>
    </location>
</feature>
<dbReference type="InterPro" id="IPR037185">
    <property type="entry name" value="EmrE-like"/>
</dbReference>
<feature type="transmembrane region" description="Helical" evidence="6">
    <location>
        <begin position="270"/>
        <end position="290"/>
    </location>
</feature>
<dbReference type="EMBL" id="CP032134">
    <property type="protein sequence ID" value="AXY56208.1"/>
    <property type="molecule type" value="Genomic_DNA"/>
</dbReference>
<dbReference type="InterPro" id="IPR050638">
    <property type="entry name" value="AA-Vitamin_Transporters"/>
</dbReference>
<dbReference type="Proteomes" id="UP001278188">
    <property type="component" value="Unassembled WGS sequence"/>
</dbReference>
<dbReference type="PANTHER" id="PTHR32322">
    <property type="entry name" value="INNER MEMBRANE TRANSPORTER"/>
    <property type="match status" value="1"/>
</dbReference>
<dbReference type="RefSeq" id="WP_087511119.1">
    <property type="nucleotide sequence ID" value="NZ_CP032134.1"/>
</dbReference>
<feature type="transmembrane region" description="Helical" evidence="6">
    <location>
        <begin position="213"/>
        <end position="236"/>
    </location>
</feature>
<evidence type="ECO:0000313" key="8">
    <source>
        <dbReference type="EMBL" id="AXY56208.1"/>
    </source>
</evidence>
<feature type="transmembrane region" description="Helical" evidence="6">
    <location>
        <begin position="123"/>
        <end position="141"/>
    </location>
</feature>
<feature type="transmembrane region" description="Helical" evidence="6">
    <location>
        <begin position="31"/>
        <end position="50"/>
    </location>
</feature>
<proteinExistence type="predicted"/>
<feature type="transmembrane region" description="Helical" evidence="6">
    <location>
        <begin position="243"/>
        <end position="264"/>
    </location>
</feature>
<reference evidence="9 11" key="3">
    <citation type="submission" date="2023-06" db="EMBL/GenBank/DDBJ databases">
        <title>Genomic Analysis of Acinetobacter Strains Recovered from South Australian Aquatic Samples provides Insights into the Circulation of Antibiotic Resistance determinants in the Environment.</title>
        <authorList>
            <person name="Tobin L."/>
            <person name="Jarocki V.M."/>
            <person name="Kenyon J."/>
            <person name="Drigo B."/>
            <person name="Donner E."/>
            <person name="Djordjevic S.P."/>
            <person name="Hamidian M."/>
        </authorList>
    </citation>
    <scope>NUCLEOTIDE SEQUENCE [LARGE SCALE GENOMIC DNA]</scope>
    <source>
        <strain evidence="9 11">SAAc652</strain>
    </source>
</reference>
<evidence type="ECO:0000256" key="2">
    <source>
        <dbReference type="ARBA" id="ARBA00022475"/>
    </source>
</evidence>
<feature type="transmembrane region" description="Helical" evidence="6">
    <location>
        <begin position="96"/>
        <end position="114"/>
    </location>
</feature>
<feature type="domain" description="EamA" evidence="7">
    <location>
        <begin position="152"/>
        <end position="287"/>
    </location>
</feature>
<dbReference type="Pfam" id="PF00892">
    <property type="entry name" value="EamA"/>
    <property type="match status" value="2"/>
</dbReference>
<keyword evidence="2" id="KW-1003">Cell membrane</keyword>
<dbReference type="SUPFAM" id="SSF103481">
    <property type="entry name" value="Multidrug resistance efflux transporter EmrE"/>
    <property type="match status" value="2"/>
</dbReference>
<dbReference type="EMBL" id="JASVDY010000001">
    <property type="protein sequence ID" value="MDV2467803.1"/>
    <property type="molecule type" value="Genomic_DNA"/>
</dbReference>
<evidence type="ECO:0000256" key="5">
    <source>
        <dbReference type="ARBA" id="ARBA00023136"/>
    </source>
</evidence>
<evidence type="ECO:0000256" key="4">
    <source>
        <dbReference type="ARBA" id="ARBA00022989"/>
    </source>
</evidence>
<dbReference type="GO" id="GO:0005886">
    <property type="term" value="C:plasma membrane"/>
    <property type="evidence" value="ECO:0007669"/>
    <property type="project" value="UniProtKB-SubCell"/>
</dbReference>
<keyword evidence="5 6" id="KW-0472">Membrane</keyword>
<gene>
    <name evidence="8" type="ORF">CDG60_06265</name>
    <name evidence="9" type="ORF">QR674_02265</name>
</gene>
<dbReference type="Proteomes" id="UP000263753">
    <property type="component" value="Chromosome"/>
</dbReference>
<name>A0A3B7LUH9_9GAMM</name>
<comment type="subcellular location">
    <subcellularLocation>
        <location evidence="1">Cell membrane</location>
        <topology evidence="1">Multi-pass membrane protein</topology>
    </subcellularLocation>
</comment>
<sequence>MNMKTVGAIAVLCLIWGSLWGLVKFSLQIFPPFLFIAARLILAGLTLLVVQRMLGKSILPAREDWNKLIISSLMLCVGFYAAQTFAMQFVDSGLSAVLVFTMPIFIAVLAHYILNEHLSRQKILGLVFGALGLISILWPQLHHIHMNLALLGQGMLIGVGFMWALTTVYMKKHFASYDKLKLTIWQMLLGGGLILIGALILEPVHLNVWTTPFNVSILFYISVIGTGASFVMWNWIVSQVDTFVASISIMSIPVLSLIFGYVFWHEPLTVNILIGAVLILSGIVCSSVKIRSFKTSDVIS</sequence>
<evidence type="ECO:0000313" key="10">
    <source>
        <dbReference type="Proteomes" id="UP000263753"/>
    </source>
</evidence>
<feature type="transmembrane region" description="Helical" evidence="6">
    <location>
        <begin position="182"/>
        <end position="201"/>
    </location>
</feature>
<protein>
    <submittedName>
        <fullName evidence="8">DMT family transporter</fullName>
    </submittedName>
</protein>
<accession>A0A3B7LUH9</accession>
<evidence type="ECO:0000259" key="7">
    <source>
        <dbReference type="Pfam" id="PF00892"/>
    </source>
</evidence>
<evidence type="ECO:0000256" key="1">
    <source>
        <dbReference type="ARBA" id="ARBA00004651"/>
    </source>
</evidence>
<keyword evidence="3 6" id="KW-0812">Transmembrane</keyword>
<dbReference type="InterPro" id="IPR000620">
    <property type="entry name" value="EamA_dom"/>
</dbReference>
<evidence type="ECO:0000256" key="6">
    <source>
        <dbReference type="SAM" id="Phobius"/>
    </source>
</evidence>
<evidence type="ECO:0000256" key="3">
    <source>
        <dbReference type="ARBA" id="ARBA00022692"/>
    </source>
</evidence>
<reference evidence="8" key="2">
    <citation type="journal article" date="2019" name="J. Microbiol.">
        <title>Acinetobacter chinensis, a novel Acinetobacter species, carrying blaNDM-1, recovered from hospital sewage.</title>
        <authorList>
            <person name="Hu Y."/>
            <person name="Feng Y."/>
            <person name="Qin J."/>
            <person name="Zhang X."/>
            <person name="Zong Z."/>
        </authorList>
    </citation>
    <scope>NUCLEOTIDE SEQUENCE</scope>
    <source>
        <strain evidence="8">WCHAc010005</strain>
    </source>
</reference>
<feature type="transmembrane region" description="Helical" evidence="6">
    <location>
        <begin position="147"/>
        <end position="170"/>
    </location>
</feature>